<reference evidence="1" key="1">
    <citation type="submission" date="2023-08" db="EMBL/GenBank/DDBJ databases">
        <title>A de novo genome assembly of Solanum verrucosum Schlechtendal, a Mexican diploid species geographically isolated from the other diploid A-genome species in potato relatives.</title>
        <authorList>
            <person name="Hosaka K."/>
        </authorList>
    </citation>
    <scope>NUCLEOTIDE SEQUENCE</scope>
    <source>
        <tissue evidence="1">Young leaves</tissue>
    </source>
</reference>
<dbReference type="Proteomes" id="UP001234989">
    <property type="component" value="Chromosome 8"/>
</dbReference>
<evidence type="ECO:0000313" key="1">
    <source>
        <dbReference type="EMBL" id="WMV43692.1"/>
    </source>
</evidence>
<protein>
    <submittedName>
        <fullName evidence="1">Uncharacterized protein</fullName>
    </submittedName>
</protein>
<evidence type="ECO:0000313" key="2">
    <source>
        <dbReference type="Proteomes" id="UP001234989"/>
    </source>
</evidence>
<name>A0AAF0UCZ2_SOLVR</name>
<organism evidence="1 2">
    <name type="scientific">Solanum verrucosum</name>
    <dbReference type="NCBI Taxonomy" id="315347"/>
    <lineage>
        <taxon>Eukaryota</taxon>
        <taxon>Viridiplantae</taxon>
        <taxon>Streptophyta</taxon>
        <taxon>Embryophyta</taxon>
        <taxon>Tracheophyta</taxon>
        <taxon>Spermatophyta</taxon>
        <taxon>Magnoliopsida</taxon>
        <taxon>eudicotyledons</taxon>
        <taxon>Gunneridae</taxon>
        <taxon>Pentapetalae</taxon>
        <taxon>asterids</taxon>
        <taxon>lamiids</taxon>
        <taxon>Solanales</taxon>
        <taxon>Solanaceae</taxon>
        <taxon>Solanoideae</taxon>
        <taxon>Solaneae</taxon>
        <taxon>Solanum</taxon>
    </lineage>
</organism>
<sequence length="61" mass="6849">MTSPNPSERSTFSPSGSFQLKECNNEANINMTIFSAKGRPAQILLPEPNGRLARALWEKQW</sequence>
<gene>
    <name evidence="1" type="ORF">MTR67_037077</name>
</gene>
<proteinExistence type="predicted"/>
<keyword evidence="2" id="KW-1185">Reference proteome</keyword>
<dbReference type="EMBL" id="CP133619">
    <property type="protein sequence ID" value="WMV43692.1"/>
    <property type="molecule type" value="Genomic_DNA"/>
</dbReference>
<dbReference type="AlphaFoldDB" id="A0AAF0UCZ2"/>
<accession>A0AAF0UCZ2</accession>